<dbReference type="Pfam" id="PF00026">
    <property type="entry name" value="Asp"/>
    <property type="match status" value="1"/>
</dbReference>
<accession>A0A8E5MI64</accession>
<protein>
    <recommendedName>
        <fullName evidence="3">Peptidase A1 domain-containing protein</fullName>
    </recommendedName>
</protein>
<feature type="compositionally biased region" description="Polar residues" evidence="1">
    <location>
        <begin position="644"/>
        <end position="656"/>
    </location>
</feature>
<keyword evidence="2" id="KW-0472">Membrane</keyword>
<keyword evidence="2" id="KW-1133">Transmembrane helix</keyword>
<dbReference type="RefSeq" id="XP_042998360.1">
    <property type="nucleotide sequence ID" value="XM_043142426.1"/>
</dbReference>
<evidence type="ECO:0000259" key="3">
    <source>
        <dbReference type="PROSITE" id="PS51767"/>
    </source>
</evidence>
<dbReference type="OrthoDB" id="5233646at2759"/>
<reference evidence="4" key="1">
    <citation type="submission" date="2020-03" db="EMBL/GenBank/DDBJ databases">
        <title>A mixture of massive structural variations and highly conserved coding sequences in Ustilaginoidea virens genome.</title>
        <authorList>
            <person name="Zhang K."/>
            <person name="Zhao Z."/>
            <person name="Zhang Z."/>
            <person name="Li Y."/>
            <person name="Hsiang T."/>
            <person name="Sun W."/>
        </authorList>
    </citation>
    <scope>NUCLEOTIDE SEQUENCE</scope>
    <source>
        <strain evidence="4">UV-8b</strain>
    </source>
</reference>
<evidence type="ECO:0000313" key="5">
    <source>
        <dbReference type="Proteomes" id="UP000027002"/>
    </source>
</evidence>
<organism evidence="4 5">
    <name type="scientific">Ustilaginoidea virens</name>
    <name type="common">Rice false smut fungus</name>
    <name type="synonym">Villosiclava virens</name>
    <dbReference type="NCBI Taxonomy" id="1159556"/>
    <lineage>
        <taxon>Eukaryota</taxon>
        <taxon>Fungi</taxon>
        <taxon>Dikarya</taxon>
        <taxon>Ascomycota</taxon>
        <taxon>Pezizomycotina</taxon>
        <taxon>Sordariomycetes</taxon>
        <taxon>Hypocreomycetidae</taxon>
        <taxon>Hypocreales</taxon>
        <taxon>Clavicipitaceae</taxon>
        <taxon>Ustilaginoidea</taxon>
    </lineage>
</organism>
<evidence type="ECO:0000313" key="4">
    <source>
        <dbReference type="EMBL" id="QUC20687.1"/>
    </source>
</evidence>
<evidence type="ECO:0000256" key="1">
    <source>
        <dbReference type="SAM" id="MobiDB-lite"/>
    </source>
</evidence>
<feature type="region of interest" description="Disordered" evidence="1">
    <location>
        <begin position="625"/>
        <end position="858"/>
    </location>
</feature>
<dbReference type="KEGG" id="uvi:66065706"/>
<evidence type="ECO:0000256" key="2">
    <source>
        <dbReference type="SAM" id="Phobius"/>
    </source>
</evidence>
<dbReference type="AlphaFoldDB" id="A0A8E5MI64"/>
<name>A0A8E5MI64_USTVR</name>
<dbReference type="SUPFAM" id="SSF50630">
    <property type="entry name" value="Acid proteases"/>
    <property type="match status" value="1"/>
</dbReference>
<dbReference type="InterPro" id="IPR033121">
    <property type="entry name" value="PEPTIDASE_A1"/>
</dbReference>
<feature type="region of interest" description="Disordered" evidence="1">
    <location>
        <begin position="475"/>
        <end position="500"/>
    </location>
</feature>
<feature type="transmembrane region" description="Helical" evidence="2">
    <location>
        <begin position="447"/>
        <end position="468"/>
    </location>
</feature>
<feature type="domain" description="Peptidase A1" evidence="3">
    <location>
        <begin position="42"/>
        <end position="405"/>
    </location>
</feature>
<sequence>MGSQAAANAVAASFSTTVANAAAPQPVAFNASGWLGIDGNWSTYAFLIGDNSPVNVFFSTTLSEIWVVGPDGCPKGNSLCATSRGGIYDPAKSKQWSGLGMWQLGLPDMVTAGSGQYGFDSIAASSRITNVRFSMSNVLLSAISSTDYFLGYFGVGLRSGNFGDVVASPPLRQAVASFGWIPSYSYGYTAGASYRGIVGSATLGGYDSARFAPHDTTFTMNQTEGIPRPLVRGIQVAAVNGSRPAAWKSETMTLLQYNNSFTAVIDTTTPYLWLPPTVCDRFARALNLTYNNTYSLYTLTNDQYRQYSSDDFSMAFTFSLSSEDNRDNFGLPLHVPGVVNITVPIRAFVSLLEYPFMNSTIAYGTPAVPYFTLRRAPDDTFIIGNAFMQEAYLITQYDSGIFSIHQARFPADAIGGAQLQAIRQPSNSPYPAPPNPSTGNGLSAGPIAGIVVGSVALCSIFLLAFLCYRRRRQRQQRQRSGHRLDDGKDASSTLTPSPPKSLVYRVLSRTFGMFCRHRRTGAASRSGAGGGNPFEAPDCQIYELPAPSSPAELDALDAGGDDDYSVLGDTDLGTDSTQHLSAYEVARRKLDRQLQGPVPEYLPPTQMVLLPPEKMPIPDVALEDRTSATHQQPSPVSPPLLCADSTSSTFVTSEPSPISHREGDWSLAELPSPLTTNSNAPSSRSSGTRTGGGYSTAGSPSAPAPDGTSPSPAAVQRTPIDPSRVVCLGPLPGNVPLPGQNIGTASRIVGPDGRSTPVGAMLAAGSRHSDDSLGSDFTDDEGMAGAEEARRHQAAPPGQPGNVEDGNRPVDAESSDADVVSETGRIDPGRDLIHVPQLAERRYSWEEERPEHPQQKPQ</sequence>
<dbReference type="Gene3D" id="2.40.70.10">
    <property type="entry name" value="Acid Proteases"/>
    <property type="match status" value="2"/>
</dbReference>
<dbReference type="GeneID" id="66065706"/>
<dbReference type="PANTHER" id="PTHR16861:SF4">
    <property type="entry name" value="SH3 DOMAIN PROTEIN (AFU_ORTHOLOGUE AFUA_1G13610)"/>
    <property type="match status" value="1"/>
</dbReference>
<keyword evidence="5" id="KW-1185">Reference proteome</keyword>
<dbReference type="PROSITE" id="PS51767">
    <property type="entry name" value="PEPTIDASE_A1"/>
    <property type="match status" value="1"/>
</dbReference>
<dbReference type="InterPro" id="IPR021109">
    <property type="entry name" value="Peptidase_aspartic_dom_sf"/>
</dbReference>
<dbReference type="Proteomes" id="UP000027002">
    <property type="component" value="Chromosome 4"/>
</dbReference>
<feature type="compositionally biased region" description="Basic and acidic residues" evidence="1">
    <location>
        <begin position="824"/>
        <end position="858"/>
    </location>
</feature>
<gene>
    <name evidence="4" type="ORF">UV8b_04928</name>
</gene>
<dbReference type="PANTHER" id="PTHR16861">
    <property type="entry name" value="GLYCOPROTEIN 38"/>
    <property type="match status" value="1"/>
</dbReference>
<dbReference type="EMBL" id="CP072756">
    <property type="protein sequence ID" value="QUC20687.1"/>
    <property type="molecule type" value="Genomic_DNA"/>
</dbReference>
<keyword evidence="2" id="KW-0812">Transmembrane</keyword>
<feature type="compositionally biased region" description="Low complexity" evidence="1">
    <location>
        <begin position="725"/>
        <end position="739"/>
    </location>
</feature>
<proteinExistence type="predicted"/>